<dbReference type="Proteomes" id="UP001595836">
    <property type="component" value="Unassembled WGS sequence"/>
</dbReference>
<dbReference type="EMBL" id="JBHSHP010000008">
    <property type="protein sequence ID" value="MFC4753752.1"/>
    <property type="molecule type" value="Genomic_DNA"/>
</dbReference>
<reference evidence="3" key="1">
    <citation type="journal article" date="2019" name="Int. J. Syst. Evol. Microbiol.">
        <title>The Global Catalogue of Microorganisms (GCM) 10K type strain sequencing project: providing services to taxonomists for standard genome sequencing and annotation.</title>
        <authorList>
            <consortium name="The Broad Institute Genomics Platform"/>
            <consortium name="The Broad Institute Genome Sequencing Center for Infectious Disease"/>
            <person name="Wu L."/>
            <person name="Ma J."/>
        </authorList>
    </citation>
    <scope>NUCLEOTIDE SEQUENCE [LARGE SCALE GENOMIC DNA]</scope>
    <source>
        <strain evidence="3">JCM 11882</strain>
    </source>
</reference>
<dbReference type="RefSeq" id="WP_344988274.1">
    <property type="nucleotide sequence ID" value="NZ_BAABCD010000005.1"/>
</dbReference>
<proteinExistence type="predicted"/>
<feature type="transmembrane region" description="Helical" evidence="1">
    <location>
        <begin position="99"/>
        <end position="119"/>
    </location>
</feature>
<sequence>MESDGPRPDYDPRNALADVAATRSSVADRLITPWWYHPALGMILAALVLVGALDLHNAVRIPVAVACAAAIGLLVAAYQRVTGLWVDIRNLGPVSLRWWFAYLVMVVVVVGISLVPSFTDRGLPGWTTALLVVVILVGTIVLGRGMDAAMRAEIRSGAATAPEARR</sequence>
<keyword evidence="3" id="KW-1185">Reference proteome</keyword>
<feature type="transmembrane region" description="Helical" evidence="1">
    <location>
        <begin position="59"/>
        <end position="78"/>
    </location>
</feature>
<keyword evidence="1" id="KW-0812">Transmembrane</keyword>
<feature type="transmembrane region" description="Helical" evidence="1">
    <location>
        <begin position="34"/>
        <end position="53"/>
    </location>
</feature>
<evidence type="ECO:0000256" key="1">
    <source>
        <dbReference type="SAM" id="Phobius"/>
    </source>
</evidence>
<comment type="caution">
    <text evidence="2">The sequence shown here is derived from an EMBL/GenBank/DDBJ whole genome shotgun (WGS) entry which is preliminary data.</text>
</comment>
<evidence type="ECO:0000313" key="2">
    <source>
        <dbReference type="EMBL" id="MFC4753752.1"/>
    </source>
</evidence>
<evidence type="ECO:0000313" key="3">
    <source>
        <dbReference type="Proteomes" id="UP001595836"/>
    </source>
</evidence>
<name>A0ABV9PKV2_9ACTN</name>
<organism evidence="2 3">
    <name type="scientific">Dietzia aurantiaca</name>
    <dbReference type="NCBI Taxonomy" id="983873"/>
    <lineage>
        <taxon>Bacteria</taxon>
        <taxon>Bacillati</taxon>
        <taxon>Actinomycetota</taxon>
        <taxon>Actinomycetes</taxon>
        <taxon>Mycobacteriales</taxon>
        <taxon>Dietziaceae</taxon>
        <taxon>Dietzia</taxon>
    </lineage>
</organism>
<evidence type="ECO:0008006" key="4">
    <source>
        <dbReference type="Google" id="ProtNLM"/>
    </source>
</evidence>
<gene>
    <name evidence="2" type="ORF">ACFO7U_03020</name>
</gene>
<keyword evidence="1" id="KW-0472">Membrane</keyword>
<keyword evidence="1" id="KW-1133">Transmembrane helix</keyword>
<protein>
    <recommendedName>
        <fullName evidence="4">Transmembrane protein</fullName>
    </recommendedName>
</protein>
<feature type="transmembrane region" description="Helical" evidence="1">
    <location>
        <begin position="125"/>
        <end position="143"/>
    </location>
</feature>
<accession>A0ABV9PKV2</accession>